<accession>A0A1B6D2U6</accession>
<reference evidence="4" key="1">
    <citation type="submission" date="2015-12" db="EMBL/GenBank/DDBJ databases">
        <title>De novo transcriptome assembly of four potential Pierce s Disease insect vectors from Arizona vineyards.</title>
        <authorList>
            <person name="Tassone E.E."/>
        </authorList>
    </citation>
    <scope>NUCLEOTIDE SEQUENCE</scope>
</reference>
<evidence type="ECO:0000256" key="3">
    <source>
        <dbReference type="SAM" id="MobiDB-lite"/>
    </source>
</evidence>
<comment type="similarity">
    <text evidence="1">Belongs to the API5 family.</text>
</comment>
<protein>
    <recommendedName>
        <fullName evidence="5">Apoptosis inhibitor 5/fibroblast growth factor 2-interacting factor 2</fullName>
    </recommendedName>
</protein>
<dbReference type="EMBL" id="GEDC01017276">
    <property type="protein sequence ID" value="JAS20022.1"/>
    <property type="molecule type" value="Transcribed_RNA"/>
</dbReference>
<keyword evidence="2" id="KW-0053">Apoptosis</keyword>
<organism evidence="4">
    <name type="scientific">Clastoptera arizonana</name>
    <name type="common">Arizona spittle bug</name>
    <dbReference type="NCBI Taxonomy" id="38151"/>
    <lineage>
        <taxon>Eukaryota</taxon>
        <taxon>Metazoa</taxon>
        <taxon>Ecdysozoa</taxon>
        <taxon>Arthropoda</taxon>
        <taxon>Hexapoda</taxon>
        <taxon>Insecta</taxon>
        <taxon>Pterygota</taxon>
        <taxon>Neoptera</taxon>
        <taxon>Paraneoptera</taxon>
        <taxon>Hemiptera</taxon>
        <taxon>Auchenorrhyncha</taxon>
        <taxon>Cercopoidea</taxon>
        <taxon>Clastopteridae</taxon>
        <taxon>Clastoptera</taxon>
    </lineage>
</organism>
<gene>
    <name evidence="4" type="ORF">g.37994</name>
</gene>
<proteinExistence type="inferred from homology"/>
<dbReference type="InterPro" id="IPR008383">
    <property type="entry name" value="API5"/>
</dbReference>
<dbReference type="GO" id="GO:0043066">
    <property type="term" value="P:negative regulation of apoptotic process"/>
    <property type="evidence" value="ECO:0007669"/>
    <property type="project" value="TreeGrafter"/>
</dbReference>
<dbReference type="GO" id="GO:0006915">
    <property type="term" value="P:apoptotic process"/>
    <property type="evidence" value="ECO:0007669"/>
    <property type="project" value="UniProtKB-KW"/>
</dbReference>
<dbReference type="InterPro" id="IPR011989">
    <property type="entry name" value="ARM-like"/>
</dbReference>
<evidence type="ECO:0000313" key="4">
    <source>
        <dbReference type="EMBL" id="JAS20022.1"/>
    </source>
</evidence>
<dbReference type="PANTHER" id="PTHR12758">
    <property type="entry name" value="APOPTOSIS INHIBITOR 5-RELATED"/>
    <property type="match status" value="1"/>
</dbReference>
<dbReference type="AlphaFoldDB" id="A0A1B6D2U6"/>
<feature type="region of interest" description="Disordered" evidence="3">
    <location>
        <begin position="463"/>
        <end position="537"/>
    </location>
</feature>
<sequence length="537" mass="60738">MTDNIEKLYKNFGVLADAKDNISQHEKEYLEILGAVKGSIKEKRLASQFIARFFKYFPSLADQAIDALLDLCEDEDMSIRKQAIKDLPNLCKDTKEHTQKIADILAQLLQSEDASELSIVSSSLMTLLKLEPKGALNGLYSQILSGEEFVRERCLKFISSKIKLLGHEVINKDAEEILIAETKKVLQDVTSDEFHILMDLLAWTRLVKSASGQKELVDIVGDQVELNQIFNPSDEDSVDRLIYGLRHALPYFSSVVDSNKFVEYMCSQVLPNLNKLVSSEEEGTDTQLDLLKLFAELCTYCNNLQNVEQLVSAVYNKLTEYMPLPPLAEEEQVEPSLEFSYVECLMYSLHRLARQCPDIFNKDPDKLKDFRLRLQYFARGIQGYIKKLREALQGKSGEELKSEENKIKAVALKTTSNINSLIKDLFHSPPSFKSVISLSWKPIQLSTVNKTENITEAGQKRHIPITFGDSGGGNKHSRTEARNREIYTPPSGKYSNKVSSYAPIQMRGRFRGGGGGGGRPRPRGGSFRGNRTWRRNY</sequence>
<dbReference type="Pfam" id="PF05918">
    <property type="entry name" value="API5"/>
    <property type="match status" value="1"/>
</dbReference>
<evidence type="ECO:0008006" key="5">
    <source>
        <dbReference type="Google" id="ProtNLM"/>
    </source>
</evidence>
<evidence type="ECO:0000256" key="1">
    <source>
        <dbReference type="ARBA" id="ARBA00009515"/>
    </source>
</evidence>
<dbReference type="InterPro" id="IPR016024">
    <property type="entry name" value="ARM-type_fold"/>
</dbReference>
<dbReference type="SUPFAM" id="SSF48371">
    <property type="entry name" value="ARM repeat"/>
    <property type="match status" value="1"/>
</dbReference>
<dbReference type="PANTHER" id="PTHR12758:SF19">
    <property type="entry name" value="APOPTOSIS INHIBITOR 5"/>
    <property type="match status" value="1"/>
</dbReference>
<dbReference type="Gene3D" id="1.25.10.10">
    <property type="entry name" value="Leucine-rich Repeat Variant"/>
    <property type="match status" value="1"/>
</dbReference>
<dbReference type="GO" id="GO:0003723">
    <property type="term" value="F:RNA binding"/>
    <property type="evidence" value="ECO:0007669"/>
    <property type="project" value="TreeGrafter"/>
</dbReference>
<dbReference type="GO" id="GO:0005634">
    <property type="term" value="C:nucleus"/>
    <property type="evidence" value="ECO:0007669"/>
    <property type="project" value="TreeGrafter"/>
</dbReference>
<evidence type="ECO:0000256" key="2">
    <source>
        <dbReference type="ARBA" id="ARBA00022703"/>
    </source>
</evidence>
<name>A0A1B6D2U6_9HEMI</name>